<proteinExistence type="predicted"/>
<protein>
    <submittedName>
        <fullName evidence="1">Uncharacterized protein</fullName>
    </submittedName>
</protein>
<organism evidence="1 2">
    <name type="scientific">Dreissena polymorpha</name>
    <name type="common">Zebra mussel</name>
    <name type="synonym">Mytilus polymorpha</name>
    <dbReference type="NCBI Taxonomy" id="45954"/>
    <lineage>
        <taxon>Eukaryota</taxon>
        <taxon>Metazoa</taxon>
        <taxon>Spiralia</taxon>
        <taxon>Lophotrochozoa</taxon>
        <taxon>Mollusca</taxon>
        <taxon>Bivalvia</taxon>
        <taxon>Autobranchia</taxon>
        <taxon>Heteroconchia</taxon>
        <taxon>Euheterodonta</taxon>
        <taxon>Imparidentia</taxon>
        <taxon>Neoheterodontei</taxon>
        <taxon>Myida</taxon>
        <taxon>Dreissenoidea</taxon>
        <taxon>Dreissenidae</taxon>
        <taxon>Dreissena</taxon>
    </lineage>
</organism>
<reference evidence="1" key="2">
    <citation type="submission" date="2020-11" db="EMBL/GenBank/DDBJ databases">
        <authorList>
            <person name="McCartney M.A."/>
            <person name="Auch B."/>
            <person name="Kono T."/>
            <person name="Mallez S."/>
            <person name="Becker A."/>
            <person name="Gohl D.M."/>
            <person name="Silverstein K.A.T."/>
            <person name="Koren S."/>
            <person name="Bechman K.B."/>
            <person name="Herman A."/>
            <person name="Abrahante J.E."/>
            <person name="Garbe J."/>
        </authorList>
    </citation>
    <scope>NUCLEOTIDE SEQUENCE</scope>
    <source>
        <strain evidence="1">Duluth1</strain>
        <tissue evidence="1">Whole animal</tissue>
    </source>
</reference>
<reference evidence="1" key="1">
    <citation type="journal article" date="2019" name="bioRxiv">
        <title>The Genome of the Zebra Mussel, Dreissena polymorpha: A Resource for Invasive Species Research.</title>
        <authorList>
            <person name="McCartney M.A."/>
            <person name="Auch B."/>
            <person name="Kono T."/>
            <person name="Mallez S."/>
            <person name="Zhang Y."/>
            <person name="Obille A."/>
            <person name="Becker A."/>
            <person name="Abrahante J.E."/>
            <person name="Garbe J."/>
            <person name="Badalamenti J.P."/>
            <person name="Herman A."/>
            <person name="Mangelson H."/>
            <person name="Liachko I."/>
            <person name="Sullivan S."/>
            <person name="Sone E.D."/>
            <person name="Koren S."/>
            <person name="Silverstein K.A.T."/>
            <person name="Beckman K.B."/>
            <person name="Gohl D.M."/>
        </authorList>
    </citation>
    <scope>NUCLEOTIDE SEQUENCE</scope>
    <source>
        <strain evidence="1">Duluth1</strain>
        <tissue evidence="1">Whole animal</tissue>
    </source>
</reference>
<accession>A0A9D4NKV2</accession>
<name>A0A9D4NKV2_DREPO</name>
<evidence type="ECO:0000313" key="2">
    <source>
        <dbReference type="Proteomes" id="UP000828390"/>
    </source>
</evidence>
<comment type="caution">
    <text evidence="1">The sequence shown here is derived from an EMBL/GenBank/DDBJ whole genome shotgun (WGS) entry which is preliminary data.</text>
</comment>
<dbReference type="Proteomes" id="UP000828390">
    <property type="component" value="Unassembled WGS sequence"/>
</dbReference>
<keyword evidence="2" id="KW-1185">Reference proteome</keyword>
<dbReference type="AlphaFoldDB" id="A0A9D4NKV2"/>
<sequence length="52" mass="5752">MCLNKNGLAGFKSYGSPDGNKEIWDWVYLKRGSYDGSITIQSHGEGSEQLLT</sequence>
<gene>
    <name evidence="1" type="ORF">DPMN_021477</name>
</gene>
<evidence type="ECO:0000313" key="1">
    <source>
        <dbReference type="EMBL" id="KAH3897290.1"/>
    </source>
</evidence>
<dbReference type="EMBL" id="JAIWYP010000001">
    <property type="protein sequence ID" value="KAH3897290.1"/>
    <property type="molecule type" value="Genomic_DNA"/>
</dbReference>